<proteinExistence type="predicted"/>
<feature type="region of interest" description="Disordered" evidence="1">
    <location>
        <begin position="1"/>
        <end position="31"/>
    </location>
</feature>
<name>A0A480AQL1_9BURK</name>
<keyword evidence="3" id="KW-1185">Reference proteome</keyword>
<evidence type="ECO:0000313" key="2">
    <source>
        <dbReference type="EMBL" id="GCL61028.1"/>
    </source>
</evidence>
<organism evidence="2 3">
    <name type="scientific">Pseudaquabacterium pictum</name>
    <dbReference type="NCBI Taxonomy" id="2315236"/>
    <lineage>
        <taxon>Bacteria</taxon>
        <taxon>Pseudomonadati</taxon>
        <taxon>Pseudomonadota</taxon>
        <taxon>Betaproteobacteria</taxon>
        <taxon>Burkholderiales</taxon>
        <taxon>Sphaerotilaceae</taxon>
        <taxon>Pseudaquabacterium</taxon>
    </lineage>
</organism>
<dbReference type="Proteomes" id="UP000301751">
    <property type="component" value="Unassembled WGS sequence"/>
</dbReference>
<dbReference type="AlphaFoldDB" id="A0A480AQL1"/>
<evidence type="ECO:0000256" key="1">
    <source>
        <dbReference type="SAM" id="MobiDB-lite"/>
    </source>
</evidence>
<gene>
    <name evidence="2" type="ORF">AQPW35_01090</name>
</gene>
<dbReference type="EMBL" id="BJCL01000001">
    <property type="protein sequence ID" value="GCL61028.1"/>
    <property type="molecule type" value="Genomic_DNA"/>
</dbReference>
<evidence type="ECO:0000313" key="3">
    <source>
        <dbReference type="Proteomes" id="UP000301751"/>
    </source>
</evidence>
<sequence>MSQAIQSPGFRPAVSASTATAPKTTRKAQPALGPKVLPFPCLPFVTDQDGRAPWRCHFDLQAQTYEDGHVTGGEVFRQCMRFLADAQGNATLQAGRRDVVLDVIVEAGAIAADRDDTSGRRGAAVAFLRLAVDMLRAGAGAVDHEQMADVALADARQRRGRWQVQEATRKAVFTDRMQRAKLAKRTAAAQAAGGAL</sequence>
<comment type="caution">
    <text evidence="2">The sequence shown here is derived from an EMBL/GenBank/DDBJ whole genome shotgun (WGS) entry which is preliminary data.</text>
</comment>
<reference evidence="3" key="1">
    <citation type="submission" date="2019-03" db="EMBL/GenBank/DDBJ databases">
        <title>Aquabacterium pictum sp.nov., the first bacteriochlorophyll a-containing freshwater bacterium in the genus Aquabacterium of the class Betaproteobacteria.</title>
        <authorList>
            <person name="Hirose S."/>
            <person name="Tank M."/>
            <person name="Hara E."/>
            <person name="Tamaki H."/>
            <person name="Takaichi S."/>
            <person name="Haruta S."/>
            <person name="Hanada S."/>
        </authorList>
    </citation>
    <scope>NUCLEOTIDE SEQUENCE [LARGE SCALE GENOMIC DNA]</scope>
    <source>
        <strain evidence="3">W35</strain>
    </source>
</reference>
<accession>A0A480AQL1</accession>
<protein>
    <submittedName>
        <fullName evidence="2">Uncharacterized protein</fullName>
    </submittedName>
</protein>